<dbReference type="AlphaFoldDB" id="A0A4Y7U3Q4"/>
<comment type="caution">
    <text evidence="1">The sequence shown here is derived from an EMBL/GenBank/DDBJ whole genome shotgun (WGS) entry which is preliminary data.</text>
</comment>
<feature type="non-terminal residue" evidence="1">
    <location>
        <position position="126"/>
    </location>
</feature>
<accession>A0A4Y7U3Q4</accession>
<evidence type="ECO:0000313" key="1">
    <source>
        <dbReference type="EMBL" id="TEB41070.1"/>
    </source>
</evidence>
<sequence>LEEFRQKKEQLIQSSHEMMIKVLQQKNMSFPETPLATRITVQGGVGTAEEHEFLLDTYKVDSVGWGTPFLLVPEATSVDRETRKLLIDAKEEDLYLSHISPLGVPFNSLRGTSNEILKQKRIQENK</sequence>
<evidence type="ECO:0000313" key="2">
    <source>
        <dbReference type="Proteomes" id="UP000298340"/>
    </source>
</evidence>
<proteinExistence type="predicted"/>
<organism evidence="1 2">
    <name type="scientific">Flavobacterium circumlabens</name>
    <dbReference type="NCBI Taxonomy" id="2133765"/>
    <lineage>
        <taxon>Bacteria</taxon>
        <taxon>Pseudomonadati</taxon>
        <taxon>Bacteroidota</taxon>
        <taxon>Flavobacteriia</taxon>
        <taxon>Flavobacteriales</taxon>
        <taxon>Flavobacteriaceae</taxon>
        <taxon>Flavobacterium</taxon>
    </lineage>
</organism>
<protein>
    <submittedName>
        <fullName evidence="1">Uncharacterized protein</fullName>
    </submittedName>
</protein>
<dbReference type="Proteomes" id="UP000298340">
    <property type="component" value="Unassembled WGS sequence"/>
</dbReference>
<dbReference type="EMBL" id="QWDN01000599">
    <property type="protein sequence ID" value="TEB41070.1"/>
    <property type="molecule type" value="Genomic_DNA"/>
</dbReference>
<reference evidence="1 2" key="1">
    <citation type="journal article" date="2018" name="Syst. Appl. Microbiol.">
        <title>Flavobacterium circumlabens sp. nov. and Flavobacterium cupreum sp. nov., two psychrotrophic species isolated from Antarctic environmental samples.</title>
        <authorList>
            <person name="Kralova S."/>
            <person name="Busse H.J."/>
            <person name="Svec P."/>
            <person name="Maslanova I."/>
            <person name="Stankova E."/>
            <person name="Bartak M."/>
            <person name="Sedlacek I."/>
        </authorList>
    </citation>
    <scope>NUCLEOTIDE SEQUENCE [LARGE SCALE GENOMIC DNA]</scope>
    <source>
        <strain evidence="1 2">CCM 8828</strain>
    </source>
</reference>
<feature type="non-terminal residue" evidence="1">
    <location>
        <position position="1"/>
    </location>
</feature>
<name>A0A4Y7U3Q4_9FLAO</name>
<gene>
    <name evidence="1" type="ORF">D0809_27400</name>
</gene>